<dbReference type="Gene3D" id="3.30.420.130">
    <property type="entry name" value="Dinitrogenase iron-molybdenum cofactor biosynthesis domain"/>
    <property type="match status" value="1"/>
</dbReference>
<dbReference type="InterPro" id="IPR033913">
    <property type="entry name" value="MTH1175_dom"/>
</dbReference>
<accession>A0A848B6W4</accession>
<dbReference type="CDD" id="cd00851">
    <property type="entry name" value="MTH1175"/>
    <property type="match status" value="1"/>
</dbReference>
<dbReference type="InterPro" id="IPR002852">
    <property type="entry name" value="UPF0251"/>
</dbReference>
<sequence>MARPCKKRRICQLPRCTAFRPQGTSERPTVRLTLEEFECLRLMDYEGLTQAACAAQLGVARTTAQALYQSARVRLAAALVEGRPLVIEGGSYELCPCTNAASCAPAFCPKRQKGVFPMKIGIPYDESTQQIFQHFGKTAAFKIYTIADGAVQSSEVVTTGGQLHEGAAQLLAAHGVDTVICGGVGGGMQMALTQAGIRFYSGVQGAADAAAEALLAGNLAYDPAARGCQHHHEHGCGHAHA</sequence>
<dbReference type="PANTHER" id="PTHR37478:SF2">
    <property type="entry name" value="UPF0251 PROTEIN TK0562"/>
    <property type="match status" value="1"/>
</dbReference>
<dbReference type="PANTHER" id="PTHR37478">
    <property type="match status" value="1"/>
</dbReference>
<dbReference type="RefSeq" id="WP_170077448.1">
    <property type="nucleotide sequence ID" value="NZ_JABAFA010000014.1"/>
</dbReference>
<evidence type="ECO:0000259" key="2">
    <source>
        <dbReference type="Pfam" id="PF02579"/>
    </source>
</evidence>
<keyword evidence="4" id="KW-1185">Reference proteome</keyword>
<name>A0A848B6W4_9FIRM</name>
<dbReference type="SUPFAM" id="SSF53146">
    <property type="entry name" value="Nitrogenase accessory factor-like"/>
    <property type="match status" value="1"/>
</dbReference>
<dbReference type="AlphaFoldDB" id="A0A848B6W4"/>
<evidence type="ECO:0000256" key="1">
    <source>
        <dbReference type="ARBA" id="ARBA00009350"/>
    </source>
</evidence>
<dbReference type="EMBL" id="JABAFA010000014">
    <property type="protein sequence ID" value="NMD98938.1"/>
    <property type="molecule type" value="Genomic_DNA"/>
</dbReference>
<protein>
    <submittedName>
        <fullName evidence="3">DUF134 domain-containing protein</fullName>
    </submittedName>
</protein>
<feature type="domain" description="Dinitrogenase iron-molybdenum cofactor biosynthesis" evidence="2">
    <location>
        <begin position="129"/>
        <end position="215"/>
    </location>
</feature>
<gene>
    <name evidence="3" type="ORF">HF878_05510</name>
</gene>
<dbReference type="Pfam" id="PF02001">
    <property type="entry name" value="DUF134"/>
    <property type="match status" value="1"/>
</dbReference>
<comment type="caution">
    <text evidence="3">The sequence shown here is derived from an EMBL/GenBank/DDBJ whole genome shotgun (WGS) entry which is preliminary data.</text>
</comment>
<evidence type="ECO:0000313" key="3">
    <source>
        <dbReference type="EMBL" id="NMD98938.1"/>
    </source>
</evidence>
<comment type="similarity">
    <text evidence="1">Belongs to the UPF0251 family.</text>
</comment>
<dbReference type="Gene3D" id="1.10.10.10">
    <property type="entry name" value="Winged helix-like DNA-binding domain superfamily/Winged helix DNA-binding domain"/>
    <property type="match status" value="1"/>
</dbReference>
<dbReference type="Pfam" id="PF02579">
    <property type="entry name" value="Nitro_FeMo-Co"/>
    <property type="match status" value="1"/>
</dbReference>
<organism evidence="3 4">
    <name type="scientific">Selenomonas bovis</name>
    <dbReference type="NCBI Taxonomy" id="416586"/>
    <lineage>
        <taxon>Bacteria</taxon>
        <taxon>Bacillati</taxon>
        <taxon>Bacillota</taxon>
        <taxon>Negativicutes</taxon>
        <taxon>Selenomonadales</taxon>
        <taxon>Selenomonadaceae</taxon>
        <taxon>Selenomonas</taxon>
    </lineage>
</organism>
<reference evidence="3 4" key="1">
    <citation type="submission" date="2020-04" db="EMBL/GenBank/DDBJ databases">
        <authorList>
            <person name="Hitch T.C.A."/>
            <person name="Wylensek D."/>
            <person name="Clavel T."/>
        </authorList>
    </citation>
    <scope>NUCLEOTIDE SEQUENCE [LARGE SCALE GENOMIC DNA]</scope>
    <source>
        <strain evidence="3 4">PG-130-P53-12</strain>
    </source>
</reference>
<dbReference type="InterPro" id="IPR003731">
    <property type="entry name" value="Di-Nase_FeMo-co_biosynth"/>
</dbReference>
<dbReference type="InterPro" id="IPR036388">
    <property type="entry name" value="WH-like_DNA-bd_sf"/>
</dbReference>
<dbReference type="Proteomes" id="UP000543804">
    <property type="component" value="Unassembled WGS sequence"/>
</dbReference>
<evidence type="ECO:0000313" key="4">
    <source>
        <dbReference type="Proteomes" id="UP000543804"/>
    </source>
</evidence>
<proteinExistence type="inferred from homology"/>
<dbReference type="InterPro" id="IPR036105">
    <property type="entry name" value="DiNase_FeMo-co_biosyn_sf"/>
</dbReference>